<evidence type="ECO:0000256" key="6">
    <source>
        <dbReference type="ARBA" id="ARBA00023134"/>
    </source>
</evidence>
<gene>
    <name evidence="8" type="primary">infB</name>
    <name evidence="12" type="ORF">ANME2D_01961</name>
</gene>
<dbReference type="InterPro" id="IPR015760">
    <property type="entry name" value="TIF_IF2"/>
</dbReference>
<proteinExistence type="inferred from homology"/>
<dbReference type="Gene3D" id="3.40.50.300">
    <property type="entry name" value="P-loop containing nucleotide triphosphate hydrolases"/>
    <property type="match status" value="1"/>
</dbReference>
<sequence length="589" mass="64888">MNMAQNLRTPIVCVMGHVDHGKTSLLDKIRGTTIAEREAGLITQHIGATEVPLDVIKRVCGPIFRGETNVPGLLFIDTPGHRAFTTLRARGGALADLAVLVVDINEGFQPQTTEAVEILKRFKTPFVVAANKIDRISGWNPQPGKPFILSYPEQAEHVKTALDEKLYVVIGKLYEMGFSSDRYDRVRDFQRNIGVIPLSAKTGEGIPDLLMVLMGLAKRFLEKDLEYRAVGPGTGTVLEVKEEVGLGTTLDVILYDGELDVGDTIVVGSLGGPIVTKVRALLKPRPLSEMRAEEKFKRVKKVVAASGVKISAPNLEDALAGSQIRVAVGNVDELANQIKSEIDAVRIETQTSGILIKADTIGSLEAIVNELKKENIQIHRADIGDISKRDVTEVKTIKDPLLSVIVGFNVDILPDARDELAGSDIKVFIDDVIYKLIEDYNKWVTEQKQLIEKKRYETIIKPGRFMILPNCTFRQSKPAVVGVRVMGGVIRTNLGVMKEDGTAVGRIKGIQEHNENISEAAKGKEVAVAIDGPIVGRHIKEGDILYIDVPEKHAKIAEQELFESMSVEDKEALMAFMEIKRRENPFWGK</sequence>
<dbReference type="PROSITE" id="PS51722">
    <property type="entry name" value="G_TR_2"/>
    <property type="match status" value="1"/>
</dbReference>
<feature type="binding site" evidence="8">
    <location>
        <begin position="131"/>
        <end position="134"/>
    </location>
    <ligand>
        <name>GTP</name>
        <dbReference type="ChEBI" id="CHEBI:37565"/>
    </ligand>
</feature>
<dbReference type="Pfam" id="PF11987">
    <property type="entry name" value="IF-2"/>
    <property type="match status" value="1"/>
</dbReference>
<dbReference type="NCBIfam" id="TIGR00491">
    <property type="entry name" value="aIF-2"/>
    <property type="match status" value="1"/>
</dbReference>
<dbReference type="Gene3D" id="3.40.50.10050">
    <property type="entry name" value="Translation initiation factor IF- 2, domain 3"/>
    <property type="match status" value="1"/>
</dbReference>
<dbReference type="GO" id="GO:0005737">
    <property type="term" value="C:cytoplasm"/>
    <property type="evidence" value="ECO:0007669"/>
    <property type="project" value="TreeGrafter"/>
</dbReference>
<dbReference type="PATRIC" id="fig|1392998.3.peg.1960"/>
<dbReference type="PANTHER" id="PTHR43381:SF4">
    <property type="entry name" value="EUKARYOTIC TRANSLATION INITIATION FACTOR 5B"/>
    <property type="match status" value="1"/>
</dbReference>
<dbReference type="Pfam" id="PF00009">
    <property type="entry name" value="GTP_EFTU"/>
    <property type="match status" value="1"/>
</dbReference>
<evidence type="ECO:0000256" key="4">
    <source>
        <dbReference type="ARBA" id="ARBA00022741"/>
    </source>
</evidence>
<evidence type="ECO:0000313" key="12">
    <source>
        <dbReference type="EMBL" id="KCZ71905.1"/>
    </source>
</evidence>
<dbReference type="FunFam" id="3.40.50.300:FF:000112">
    <property type="entry name" value="Eukaryotic translation initiation factor 5B"/>
    <property type="match status" value="1"/>
</dbReference>
<feature type="binding site" evidence="8">
    <location>
        <begin position="16"/>
        <end position="23"/>
    </location>
    <ligand>
        <name>GTP</name>
        <dbReference type="ChEBI" id="CHEBI:37565"/>
    </ligand>
</feature>
<feature type="domain" description="Aminoacyl-transfer RNA synthetases class-II family profile" evidence="10">
    <location>
        <begin position="61"/>
        <end position="232"/>
    </location>
</feature>
<dbReference type="InterPro" id="IPR000795">
    <property type="entry name" value="T_Tr_GTP-bd_dom"/>
</dbReference>
<accession>A0A062V985</accession>
<comment type="similarity">
    <text evidence="1 8 9">Belongs to the TRAFAC class translation factor GTPase superfamily. Classic translation factor GTPase family. IF-2 subfamily.</text>
</comment>
<dbReference type="CDD" id="cd01887">
    <property type="entry name" value="IF2_eIF5B"/>
    <property type="match status" value="1"/>
</dbReference>
<dbReference type="FunFam" id="3.40.50.10050:FF:000001">
    <property type="entry name" value="Translation initiation factor IF-2"/>
    <property type="match status" value="1"/>
</dbReference>
<evidence type="ECO:0000256" key="7">
    <source>
        <dbReference type="ARBA" id="ARBA00024852"/>
    </source>
</evidence>
<dbReference type="NCBIfam" id="NF011418">
    <property type="entry name" value="PRK14845.1"/>
    <property type="match status" value="1"/>
</dbReference>
<dbReference type="Pfam" id="PF14578">
    <property type="entry name" value="GTP_EFTU_D4"/>
    <property type="match status" value="1"/>
</dbReference>
<dbReference type="InterPro" id="IPR006195">
    <property type="entry name" value="aa-tRNA-synth_II"/>
</dbReference>
<evidence type="ECO:0000259" key="10">
    <source>
        <dbReference type="PROSITE" id="PS50862"/>
    </source>
</evidence>
<dbReference type="OrthoDB" id="30957at2157"/>
<dbReference type="CDD" id="cd03703">
    <property type="entry name" value="aeIF5B_II"/>
    <property type="match status" value="1"/>
</dbReference>
<evidence type="ECO:0000256" key="2">
    <source>
        <dbReference type="ARBA" id="ARBA00020166"/>
    </source>
</evidence>
<keyword evidence="13" id="KW-1185">Reference proteome</keyword>
<evidence type="ECO:0000256" key="5">
    <source>
        <dbReference type="ARBA" id="ARBA00022917"/>
    </source>
</evidence>
<dbReference type="InterPro" id="IPR005225">
    <property type="entry name" value="Small_GTP-bd"/>
</dbReference>
<organism evidence="12 13">
    <name type="scientific">Candidatus Methanoperedens nitratireducens</name>
    <dbReference type="NCBI Taxonomy" id="1392998"/>
    <lineage>
        <taxon>Archaea</taxon>
        <taxon>Methanobacteriati</taxon>
        <taxon>Methanobacteriota</taxon>
        <taxon>Stenosarchaea group</taxon>
        <taxon>Methanomicrobia</taxon>
        <taxon>Methanosarcinales</taxon>
        <taxon>ANME-2 cluster</taxon>
        <taxon>Candidatus Methanoperedentaceae</taxon>
        <taxon>Candidatus Methanoperedens</taxon>
    </lineage>
</organism>
<evidence type="ECO:0000256" key="9">
    <source>
        <dbReference type="RuleBase" id="RU000644"/>
    </source>
</evidence>
<protein>
    <recommendedName>
        <fullName evidence="2 8">Probable translation initiation factor IF-2</fullName>
    </recommendedName>
</protein>
<dbReference type="Gene3D" id="2.40.30.10">
    <property type="entry name" value="Translation factors"/>
    <property type="match status" value="2"/>
</dbReference>
<dbReference type="CDD" id="cd16266">
    <property type="entry name" value="IF2_aeIF5B_IV"/>
    <property type="match status" value="1"/>
</dbReference>
<evidence type="ECO:0000256" key="8">
    <source>
        <dbReference type="HAMAP-Rule" id="MF_00100"/>
    </source>
</evidence>
<dbReference type="GO" id="GO:0003743">
    <property type="term" value="F:translation initiation factor activity"/>
    <property type="evidence" value="ECO:0007669"/>
    <property type="project" value="UniProtKB-UniRule"/>
</dbReference>
<feature type="domain" description="Tr-type G" evidence="11">
    <location>
        <begin position="7"/>
        <end position="222"/>
    </location>
</feature>
<dbReference type="EMBL" id="JMIY01000004">
    <property type="protein sequence ID" value="KCZ71905.1"/>
    <property type="molecule type" value="Genomic_DNA"/>
</dbReference>
<keyword evidence="4 8" id="KW-0547">Nucleotide-binding</keyword>
<dbReference type="SUPFAM" id="SSF50447">
    <property type="entry name" value="Translation proteins"/>
    <property type="match status" value="1"/>
</dbReference>
<evidence type="ECO:0000313" key="13">
    <source>
        <dbReference type="Proteomes" id="UP000027153"/>
    </source>
</evidence>
<dbReference type="GO" id="GO:0003924">
    <property type="term" value="F:GTPase activity"/>
    <property type="evidence" value="ECO:0007669"/>
    <property type="project" value="UniProtKB-UniRule"/>
</dbReference>
<evidence type="ECO:0000256" key="1">
    <source>
        <dbReference type="ARBA" id="ARBA00007733"/>
    </source>
</evidence>
<dbReference type="GO" id="GO:0005525">
    <property type="term" value="F:GTP binding"/>
    <property type="evidence" value="ECO:0007669"/>
    <property type="project" value="UniProtKB-KW"/>
</dbReference>
<keyword evidence="6 8" id="KW-0342">GTP-binding</keyword>
<dbReference type="SUPFAM" id="SSF52156">
    <property type="entry name" value="Initiation factor IF2/eIF5b, domain 3"/>
    <property type="match status" value="1"/>
</dbReference>
<comment type="function">
    <text evidence="7 8 9">Function in general translation initiation by promoting the binding of the formylmethionine-tRNA to ribosomes. Seems to function along with eIF-2.</text>
</comment>
<dbReference type="HAMAP" id="MF_00100_A">
    <property type="entry name" value="IF_2_A"/>
    <property type="match status" value="1"/>
</dbReference>
<dbReference type="InterPro" id="IPR009000">
    <property type="entry name" value="Transl_B-barrel_sf"/>
</dbReference>
<comment type="caution">
    <text evidence="12">The sequence shown here is derived from an EMBL/GenBank/DDBJ whole genome shotgun (WGS) entry which is preliminary data.</text>
</comment>
<dbReference type="InterPro" id="IPR029459">
    <property type="entry name" value="EFTU-type"/>
</dbReference>
<dbReference type="RefSeq" id="WP_048090951.1">
    <property type="nucleotide sequence ID" value="NZ_JMIY01000004.1"/>
</dbReference>
<dbReference type="Proteomes" id="UP000027153">
    <property type="component" value="Unassembled WGS sequence"/>
</dbReference>
<keyword evidence="3 8" id="KW-0396">Initiation factor</keyword>
<dbReference type="InterPro" id="IPR004544">
    <property type="entry name" value="TF_aIF-2_arc"/>
</dbReference>
<dbReference type="SUPFAM" id="SSF52540">
    <property type="entry name" value="P-loop containing nucleoside triphosphate hydrolases"/>
    <property type="match status" value="1"/>
</dbReference>
<dbReference type="PANTHER" id="PTHR43381">
    <property type="entry name" value="TRANSLATION INITIATION FACTOR IF-2-RELATED"/>
    <property type="match status" value="1"/>
</dbReference>
<name>A0A062V985_9EURY</name>
<evidence type="ECO:0000256" key="3">
    <source>
        <dbReference type="ARBA" id="ARBA00022540"/>
    </source>
</evidence>
<keyword evidence="5 8" id="KW-0648">Protein biosynthesis</keyword>
<dbReference type="InterPro" id="IPR023115">
    <property type="entry name" value="TIF_IF2_dom3"/>
</dbReference>
<reference evidence="12 13" key="1">
    <citation type="journal article" date="2013" name="Nature">
        <title>Anaerobic oxidation of methane coupled to nitrate reduction in a novel archaeal lineage.</title>
        <authorList>
            <person name="Haroon M.F."/>
            <person name="Hu S."/>
            <person name="Shi Y."/>
            <person name="Imelfort M."/>
            <person name="Keller J."/>
            <person name="Hugenholtz P."/>
            <person name="Yuan Z."/>
            <person name="Tyson G.W."/>
        </authorList>
    </citation>
    <scope>NUCLEOTIDE SEQUENCE [LARGE SCALE GENOMIC DNA]</scope>
    <source>
        <strain evidence="12 13">ANME-2d</strain>
    </source>
</reference>
<dbReference type="AlphaFoldDB" id="A0A062V985"/>
<feature type="binding site" evidence="8">
    <location>
        <begin position="77"/>
        <end position="81"/>
    </location>
    <ligand>
        <name>GTP</name>
        <dbReference type="ChEBI" id="CHEBI:37565"/>
    </ligand>
</feature>
<dbReference type="InterPro" id="IPR027417">
    <property type="entry name" value="P-loop_NTPase"/>
</dbReference>
<dbReference type="FunFam" id="2.40.30.10:FF:000013">
    <property type="entry name" value="eukaryotic translation initiation factor 5B"/>
    <property type="match status" value="1"/>
</dbReference>
<dbReference type="NCBIfam" id="NF003078">
    <property type="entry name" value="PRK04004.1"/>
    <property type="match status" value="1"/>
</dbReference>
<dbReference type="NCBIfam" id="TIGR00231">
    <property type="entry name" value="small_GTP"/>
    <property type="match status" value="1"/>
</dbReference>
<dbReference type="PROSITE" id="PS50862">
    <property type="entry name" value="AA_TRNA_LIGASE_II"/>
    <property type="match status" value="1"/>
</dbReference>
<dbReference type="InterPro" id="IPR036925">
    <property type="entry name" value="TIF_IF2_dom3_sf"/>
</dbReference>
<evidence type="ECO:0000259" key="11">
    <source>
        <dbReference type="PROSITE" id="PS51722"/>
    </source>
</evidence>
<dbReference type="PRINTS" id="PR00315">
    <property type="entry name" value="ELONGATNFCT"/>
</dbReference>